<evidence type="ECO:0000256" key="3">
    <source>
        <dbReference type="ARBA" id="ARBA00005201"/>
    </source>
</evidence>
<dbReference type="GO" id="GO:0006747">
    <property type="term" value="P:FAD biosynthetic process"/>
    <property type="evidence" value="ECO:0007669"/>
    <property type="project" value="UniProtKB-UniRule"/>
</dbReference>
<organism evidence="17 18">
    <name type="scientific">Gemella haemolysans</name>
    <dbReference type="NCBI Taxonomy" id="1379"/>
    <lineage>
        <taxon>Bacteria</taxon>
        <taxon>Bacillati</taxon>
        <taxon>Bacillota</taxon>
        <taxon>Bacilli</taxon>
        <taxon>Bacillales</taxon>
        <taxon>Gemellaceae</taxon>
        <taxon>Gemella</taxon>
    </lineage>
</organism>
<dbReference type="GO" id="GO:0009231">
    <property type="term" value="P:riboflavin biosynthetic process"/>
    <property type="evidence" value="ECO:0007669"/>
    <property type="project" value="InterPro"/>
</dbReference>
<dbReference type="SUPFAM" id="SSF82114">
    <property type="entry name" value="Riboflavin kinase-like"/>
    <property type="match status" value="1"/>
</dbReference>
<dbReference type="Gene3D" id="3.40.50.620">
    <property type="entry name" value="HUPs"/>
    <property type="match status" value="1"/>
</dbReference>
<keyword evidence="12" id="KW-0511">Multifunctional enzyme</keyword>
<comment type="pathway">
    <text evidence="3 15">Cofactor biosynthesis; FMN biosynthesis; FMN from riboflavin (ATP route): step 1/1.</text>
</comment>
<dbReference type="InterPro" id="IPR015864">
    <property type="entry name" value="FAD_synthase"/>
</dbReference>
<keyword evidence="8 15" id="KW-0547">Nucleotide-binding</keyword>
<dbReference type="Pfam" id="PF06574">
    <property type="entry name" value="FAD_syn"/>
    <property type="match status" value="1"/>
</dbReference>
<dbReference type="EMBL" id="LSDC01000033">
    <property type="protein sequence ID" value="KXB61577.1"/>
    <property type="molecule type" value="Genomic_DNA"/>
</dbReference>
<dbReference type="PANTHER" id="PTHR22749:SF6">
    <property type="entry name" value="RIBOFLAVIN KINASE"/>
    <property type="match status" value="1"/>
</dbReference>
<dbReference type="GO" id="GO:0008531">
    <property type="term" value="F:riboflavin kinase activity"/>
    <property type="evidence" value="ECO:0007669"/>
    <property type="project" value="UniProtKB-UniRule"/>
</dbReference>
<dbReference type="EC" id="2.7.7.2" evidence="15"/>
<dbReference type="PATRIC" id="fig|1379.3.peg.560"/>
<sequence>MEMEIFNISDISEIKEENKKRVAALGFFDGIHKAHQKIIGSAVEAAEKGFISAVITLDKSPKEYFGKTSEESLTPTNKKNELLKNLGVDEVYYLEFNEKLQNLSAEEFINNILKKLNVDKVFCGFDYRFGFKGLGTPDLIKDSGIEVIVLEKEKIDEEKISTTVLKEFVRKGEFSKYNEYTGRFYSISGLVVKGRQLGRTINFPTANLELDGKYLLPETNGVYITKIKVNNKIYKSVTNIGYNPTVSDEKNKKFIETHILDFNEDIYGEKIEIYFYEFLRKEQKFESFDHLKEQLKLDKKTCEEKDY</sequence>
<comment type="catalytic activity">
    <reaction evidence="14 15">
        <text>FMN + ATP + H(+) = FAD + diphosphate</text>
        <dbReference type="Rhea" id="RHEA:17237"/>
        <dbReference type="ChEBI" id="CHEBI:15378"/>
        <dbReference type="ChEBI" id="CHEBI:30616"/>
        <dbReference type="ChEBI" id="CHEBI:33019"/>
        <dbReference type="ChEBI" id="CHEBI:57692"/>
        <dbReference type="ChEBI" id="CHEBI:58210"/>
        <dbReference type="EC" id="2.7.7.2"/>
    </reaction>
</comment>
<evidence type="ECO:0000256" key="7">
    <source>
        <dbReference type="ARBA" id="ARBA00022695"/>
    </source>
</evidence>
<dbReference type="UniPathway" id="UPA00277">
    <property type="reaction ID" value="UER00407"/>
</dbReference>
<evidence type="ECO:0000256" key="14">
    <source>
        <dbReference type="ARBA" id="ARBA00049494"/>
    </source>
</evidence>
<evidence type="ECO:0000256" key="6">
    <source>
        <dbReference type="ARBA" id="ARBA00022679"/>
    </source>
</evidence>
<dbReference type="GO" id="GO:0009398">
    <property type="term" value="P:FMN biosynthetic process"/>
    <property type="evidence" value="ECO:0007669"/>
    <property type="project" value="UniProtKB-UniRule"/>
</dbReference>
<dbReference type="InterPro" id="IPR014729">
    <property type="entry name" value="Rossmann-like_a/b/a_fold"/>
</dbReference>
<keyword evidence="11 15" id="KW-0067">ATP-binding</keyword>
<dbReference type="AlphaFoldDB" id="A0A134A1K6"/>
<dbReference type="GO" id="GO:0005524">
    <property type="term" value="F:ATP binding"/>
    <property type="evidence" value="ECO:0007669"/>
    <property type="project" value="UniProtKB-UniRule"/>
</dbReference>
<accession>A0A134A1K6</accession>
<evidence type="ECO:0000256" key="4">
    <source>
        <dbReference type="ARBA" id="ARBA00022630"/>
    </source>
</evidence>
<dbReference type="EC" id="2.7.1.26" evidence="15"/>
<keyword evidence="6 15" id="KW-0808">Transferase</keyword>
<evidence type="ECO:0000256" key="13">
    <source>
        <dbReference type="ARBA" id="ARBA00047880"/>
    </source>
</evidence>
<dbReference type="SMART" id="SM00904">
    <property type="entry name" value="Flavokinase"/>
    <property type="match status" value="1"/>
</dbReference>
<keyword evidence="10 15" id="KW-0274">FAD</keyword>
<protein>
    <recommendedName>
        <fullName evidence="15">Riboflavin biosynthesis protein</fullName>
    </recommendedName>
    <domain>
        <recommendedName>
            <fullName evidence="15">Riboflavin kinase</fullName>
            <ecNumber evidence="15">2.7.1.26</ecNumber>
        </recommendedName>
        <alternativeName>
            <fullName evidence="15">Flavokinase</fullName>
        </alternativeName>
    </domain>
    <domain>
        <recommendedName>
            <fullName evidence="15">FMN adenylyltransferase</fullName>
            <ecNumber evidence="15">2.7.7.2</ecNumber>
        </recommendedName>
        <alternativeName>
            <fullName evidence="15">FAD pyrophosphorylase</fullName>
        </alternativeName>
        <alternativeName>
            <fullName evidence="15">FAD synthase</fullName>
        </alternativeName>
    </domain>
</protein>
<dbReference type="Proteomes" id="UP000070355">
    <property type="component" value="Unassembled WGS sequence"/>
</dbReference>
<keyword evidence="9 15" id="KW-0418">Kinase</keyword>
<dbReference type="UniPathway" id="UPA00276">
    <property type="reaction ID" value="UER00406"/>
</dbReference>
<evidence type="ECO:0000256" key="1">
    <source>
        <dbReference type="ARBA" id="ARBA00002121"/>
    </source>
</evidence>
<evidence type="ECO:0000256" key="5">
    <source>
        <dbReference type="ARBA" id="ARBA00022643"/>
    </source>
</evidence>
<evidence type="ECO:0000313" key="18">
    <source>
        <dbReference type="Proteomes" id="UP000070355"/>
    </source>
</evidence>
<dbReference type="CDD" id="cd02064">
    <property type="entry name" value="FAD_synthetase_N"/>
    <property type="match status" value="1"/>
</dbReference>
<evidence type="ECO:0000256" key="10">
    <source>
        <dbReference type="ARBA" id="ARBA00022827"/>
    </source>
</evidence>
<dbReference type="InterPro" id="IPR015865">
    <property type="entry name" value="Riboflavin_kinase_bac/euk"/>
</dbReference>
<dbReference type="PANTHER" id="PTHR22749">
    <property type="entry name" value="RIBOFLAVIN KINASE/FMN ADENYLYLTRANSFERASE"/>
    <property type="match status" value="1"/>
</dbReference>
<dbReference type="FunFam" id="2.40.30.30:FF:000003">
    <property type="entry name" value="Riboflavin biosynthesis protein"/>
    <property type="match status" value="1"/>
</dbReference>
<dbReference type="NCBIfam" id="NF004162">
    <property type="entry name" value="PRK05627.1-5"/>
    <property type="match status" value="1"/>
</dbReference>
<comment type="catalytic activity">
    <reaction evidence="13 15">
        <text>riboflavin + ATP = FMN + ADP + H(+)</text>
        <dbReference type="Rhea" id="RHEA:14357"/>
        <dbReference type="ChEBI" id="CHEBI:15378"/>
        <dbReference type="ChEBI" id="CHEBI:30616"/>
        <dbReference type="ChEBI" id="CHEBI:57986"/>
        <dbReference type="ChEBI" id="CHEBI:58210"/>
        <dbReference type="ChEBI" id="CHEBI:456216"/>
        <dbReference type="EC" id="2.7.1.26"/>
    </reaction>
</comment>
<dbReference type="GO" id="GO:0003919">
    <property type="term" value="F:FMN adenylyltransferase activity"/>
    <property type="evidence" value="ECO:0007669"/>
    <property type="project" value="UniProtKB-UniRule"/>
</dbReference>
<dbReference type="STRING" id="1379.HMPREF3186_00563"/>
<evidence type="ECO:0000256" key="15">
    <source>
        <dbReference type="PIRNR" id="PIRNR004491"/>
    </source>
</evidence>
<evidence type="ECO:0000313" key="17">
    <source>
        <dbReference type="EMBL" id="KXB61577.1"/>
    </source>
</evidence>
<dbReference type="InterPro" id="IPR023465">
    <property type="entry name" value="Riboflavin_kinase_dom_sf"/>
</dbReference>
<dbReference type="NCBIfam" id="TIGR00083">
    <property type="entry name" value="ribF"/>
    <property type="match status" value="1"/>
</dbReference>
<evidence type="ECO:0000259" key="16">
    <source>
        <dbReference type="SMART" id="SM00904"/>
    </source>
</evidence>
<keyword evidence="5 15" id="KW-0288">FMN</keyword>
<evidence type="ECO:0000256" key="12">
    <source>
        <dbReference type="ARBA" id="ARBA00023268"/>
    </source>
</evidence>
<comment type="similarity">
    <text evidence="15">Belongs to the ribF family.</text>
</comment>
<dbReference type="Pfam" id="PF01687">
    <property type="entry name" value="Flavokinase"/>
    <property type="match status" value="1"/>
</dbReference>
<dbReference type="InterPro" id="IPR023468">
    <property type="entry name" value="Riboflavin_kinase"/>
</dbReference>
<dbReference type="PIRSF" id="PIRSF004491">
    <property type="entry name" value="FAD_Synth"/>
    <property type="match status" value="1"/>
</dbReference>
<evidence type="ECO:0000256" key="11">
    <source>
        <dbReference type="ARBA" id="ARBA00022840"/>
    </source>
</evidence>
<comment type="caution">
    <text evidence="17">The sequence shown here is derived from an EMBL/GenBank/DDBJ whole genome shotgun (WGS) entry which is preliminary data.</text>
</comment>
<evidence type="ECO:0000256" key="9">
    <source>
        <dbReference type="ARBA" id="ARBA00022777"/>
    </source>
</evidence>
<comment type="function">
    <text evidence="1">Catalyzes the phosphorylation of riboflavin to FMN followed by the adenylation of FMN to FAD.</text>
</comment>
<comment type="pathway">
    <text evidence="2 15">Cofactor biosynthesis; FAD biosynthesis; FAD from FMN: step 1/1.</text>
</comment>
<proteinExistence type="inferred from homology"/>
<keyword evidence="7 15" id="KW-0548">Nucleotidyltransferase</keyword>
<reference evidence="18" key="1">
    <citation type="submission" date="2016-01" db="EMBL/GenBank/DDBJ databases">
        <authorList>
            <person name="Mitreva M."/>
            <person name="Pepin K.H."/>
            <person name="Mihindukulasuriya K.A."/>
            <person name="Fulton R."/>
            <person name="Fronick C."/>
            <person name="O'Laughlin M."/>
            <person name="Miner T."/>
            <person name="Herter B."/>
            <person name="Rosa B.A."/>
            <person name="Cordes M."/>
            <person name="Tomlinson C."/>
            <person name="Wollam A."/>
            <person name="Palsikar V.B."/>
            <person name="Mardis E.R."/>
            <person name="Wilson R.K."/>
        </authorList>
    </citation>
    <scope>NUCLEOTIDE SEQUENCE [LARGE SCALE GENOMIC DNA]</scope>
    <source>
        <strain evidence="18">DNF01167</strain>
    </source>
</reference>
<name>A0A134A1K6_9BACL</name>
<evidence type="ECO:0000256" key="8">
    <source>
        <dbReference type="ARBA" id="ARBA00022741"/>
    </source>
</evidence>
<feature type="domain" description="Riboflavin kinase" evidence="16">
    <location>
        <begin position="180"/>
        <end position="306"/>
    </location>
</feature>
<dbReference type="InterPro" id="IPR002606">
    <property type="entry name" value="Riboflavin_kinase_bac"/>
</dbReference>
<dbReference type="SUPFAM" id="SSF52374">
    <property type="entry name" value="Nucleotidylyl transferase"/>
    <property type="match status" value="1"/>
</dbReference>
<gene>
    <name evidence="17" type="ORF">HMPREF3186_00563</name>
</gene>
<keyword evidence="4 15" id="KW-0285">Flavoprotein</keyword>
<evidence type="ECO:0000256" key="2">
    <source>
        <dbReference type="ARBA" id="ARBA00004726"/>
    </source>
</evidence>
<dbReference type="Gene3D" id="2.40.30.30">
    <property type="entry name" value="Riboflavin kinase-like"/>
    <property type="match status" value="1"/>
</dbReference>